<dbReference type="EMBL" id="JAAGWQ010000200">
    <property type="protein sequence ID" value="KAF5660110.1"/>
    <property type="molecule type" value="Genomic_DNA"/>
</dbReference>
<keyword evidence="2" id="KW-1185">Reference proteome</keyword>
<comment type="caution">
    <text evidence="1">The sequence shown here is derived from an EMBL/GenBank/DDBJ whole genome shotgun (WGS) entry which is preliminary data.</text>
</comment>
<dbReference type="Proteomes" id="UP000567885">
    <property type="component" value="Unassembled WGS sequence"/>
</dbReference>
<evidence type="ECO:0000313" key="1">
    <source>
        <dbReference type="EMBL" id="KAF5660110.1"/>
    </source>
</evidence>
<dbReference type="OrthoDB" id="4537670at2759"/>
<accession>A0A8H5WIU7</accession>
<name>A0A8H5WIU7_FUSHE</name>
<reference evidence="1 2" key="1">
    <citation type="submission" date="2020-05" db="EMBL/GenBank/DDBJ databases">
        <title>Identification and distribution of gene clusters putatively required for synthesis of sphingolipid metabolism inhibitors in phylogenetically diverse species of the filamentous fungus Fusarium.</title>
        <authorList>
            <person name="Kim H.-S."/>
            <person name="Busman M."/>
            <person name="Brown D.W."/>
            <person name="Divon H."/>
            <person name="Uhlig S."/>
            <person name="Proctor R.H."/>
        </authorList>
    </citation>
    <scope>NUCLEOTIDE SEQUENCE [LARGE SCALE GENOMIC DNA]</scope>
    <source>
        <strain evidence="1 2">NRRL 20693</strain>
    </source>
</reference>
<evidence type="ECO:0000313" key="2">
    <source>
        <dbReference type="Proteomes" id="UP000567885"/>
    </source>
</evidence>
<dbReference type="AlphaFoldDB" id="A0A8H5WIU7"/>
<gene>
    <name evidence="1" type="ORF">FHETE_9081</name>
</gene>
<protein>
    <submittedName>
        <fullName evidence="1">Uncharacterized protein</fullName>
    </submittedName>
</protein>
<organism evidence="1 2">
    <name type="scientific">Fusarium heterosporum</name>
    <dbReference type="NCBI Taxonomy" id="42747"/>
    <lineage>
        <taxon>Eukaryota</taxon>
        <taxon>Fungi</taxon>
        <taxon>Dikarya</taxon>
        <taxon>Ascomycota</taxon>
        <taxon>Pezizomycotina</taxon>
        <taxon>Sordariomycetes</taxon>
        <taxon>Hypocreomycetidae</taxon>
        <taxon>Hypocreales</taxon>
        <taxon>Nectriaceae</taxon>
        <taxon>Fusarium</taxon>
        <taxon>Fusarium heterosporum species complex</taxon>
    </lineage>
</organism>
<proteinExistence type="predicted"/>
<sequence length="165" mass="18866">MAVSSEGDILSIPIYTENSEHDKVEISWSQQLRNRSARYYVVKAQNQSKGNADVLMYIEEQFYKDSNTYVYVGNLPGARQEGNAWVVTIDDHFQYGEKNKSGESRWIVLHNRDYKIFQHRFLVTTIQSKLSEAIKNLARSFGASELADQIMSSGASFIGQPLRTF</sequence>